<dbReference type="PANTHER" id="PTHR16214">
    <property type="entry name" value="TRANSMEMBRANE PROTEIN 260"/>
    <property type="match status" value="1"/>
</dbReference>
<feature type="transmembrane region" description="Helical" evidence="2">
    <location>
        <begin position="186"/>
        <end position="213"/>
    </location>
</feature>
<dbReference type="AlphaFoldDB" id="A0ABD3WNP1"/>
<evidence type="ECO:0000313" key="3">
    <source>
        <dbReference type="EMBL" id="KAL3874363.1"/>
    </source>
</evidence>
<evidence type="ECO:0000256" key="2">
    <source>
        <dbReference type="SAM" id="Phobius"/>
    </source>
</evidence>
<organism evidence="3 4">
    <name type="scientific">Sinanodonta woodiana</name>
    <name type="common">Chinese pond mussel</name>
    <name type="synonym">Anodonta woodiana</name>
    <dbReference type="NCBI Taxonomy" id="1069815"/>
    <lineage>
        <taxon>Eukaryota</taxon>
        <taxon>Metazoa</taxon>
        <taxon>Spiralia</taxon>
        <taxon>Lophotrochozoa</taxon>
        <taxon>Mollusca</taxon>
        <taxon>Bivalvia</taxon>
        <taxon>Autobranchia</taxon>
        <taxon>Heteroconchia</taxon>
        <taxon>Palaeoheterodonta</taxon>
        <taxon>Unionida</taxon>
        <taxon>Unionoidea</taxon>
        <taxon>Unionidae</taxon>
        <taxon>Unioninae</taxon>
        <taxon>Sinanodonta</taxon>
    </lineage>
</organism>
<reference evidence="3 4" key="1">
    <citation type="submission" date="2024-11" db="EMBL/GenBank/DDBJ databases">
        <title>Chromosome-level genome assembly of the freshwater bivalve Anodonta woodiana.</title>
        <authorList>
            <person name="Chen X."/>
        </authorList>
    </citation>
    <scope>NUCLEOTIDE SEQUENCE [LARGE SCALE GENOMIC DNA]</scope>
    <source>
        <strain evidence="3">MN2024</strain>
        <tissue evidence="3">Gills</tissue>
    </source>
</reference>
<keyword evidence="2" id="KW-1133">Transmembrane helix</keyword>
<evidence type="ECO:0008006" key="5">
    <source>
        <dbReference type="Google" id="ProtNLM"/>
    </source>
</evidence>
<dbReference type="PANTHER" id="PTHR16214:SF3">
    <property type="entry name" value="TRANSMEMBRANE PROTEIN 260"/>
    <property type="match status" value="1"/>
</dbReference>
<evidence type="ECO:0000313" key="4">
    <source>
        <dbReference type="Proteomes" id="UP001634394"/>
    </source>
</evidence>
<comment type="caution">
    <text evidence="3">The sequence shown here is derived from an EMBL/GenBank/DDBJ whole genome shotgun (WGS) entry which is preliminary data.</text>
</comment>
<protein>
    <recommendedName>
        <fullName evidence="5">Transmembrane protein 260</fullName>
    </recommendedName>
</protein>
<dbReference type="Pfam" id="PF11028">
    <property type="entry name" value="TMEM260-like"/>
    <property type="match status" value="1"/>
</dbReference>
<evidence type="ECO:0000256" key="1">
    <source>
        <dbReference type="SAM" id="MobiDB-lite"/>
    </source>
</evidence>
<dbReference type="InterPro" id="IPR021280">
    <property type="entry name" value="TMEM260-like"/>
</dbReference>
<feature type="transmembrane region" description="Helical" evidence="2">
    <location>
        <begin position="371"/>
        <end position="389"/>
    </location>
</feature>
<keyword evidence="4" id="KW-1185">Reference proteome</keyword>
<dbReference type="EMBL" id="JBJQND010000006">
    <property type="protein sequence ID" value="KAL3874363.1"/>
    <property type="molecule type" value="Genomic_DNA"/>
</dbReference>
<keyword evidence="2" id="KW-0812">Transmembrane</keyword>
<feature type="transmembrane region" description="Helical" evidence="2">
    <location>
        <begin position="157"/>
        <end position="174"/>
    </location>
</feature>
<dbReference type="InterPro" id="IPR052724">
    <property type="entry name" value="GT117_domain-containing"/>
</dbReference>
<feature type="compositionally biased region" description="Basic and acidic residues" evidence="1">
    <location>
        <begin position="7"/>
        <end position="26"/>
    </location>
</feature>
<dbReference type="Proteomes" id="UP001634394">
    <property type="component" value="Unassembled WGS sequence"/>
</dbReference>
<keyword evidence="2" id="KW-0472">Membrane</keyword>
<feature type="transmembrane region" description="Helical" evidence="2">
    <location>
        <begin position="34"/>
        <end position="53"/>
    </location>
</feature>
<name>A0ABD3WNP1_SINWO</name>
<feature type="transmembrane region" description="Helical" evidence="2">
    <location>
        <begin position="102"/>
        <end position="122"/>
    </location>
</feature>
<feature type="transmembrane region" description="Helical" evidence="2">
    <location>
        <begin position="73"/>
        <end position="90"/>
    </location>
</feature>
<feature type="transmembrane region" description="Helical" evidence="2">
    <location>
        <begin position="225"/>
        <end position="243"/>
    </location>
</feature>
<accession>A0ABD3WNP1</accession>
<feature type="transmembrane region" description="Helical" evidence="2">
    <location>
        <begin position="330"/>
        <end position="351"/>
    </location>
</feature>
<sequence>MVKKRPRESITKFSNDRQKESTDKEDPVGGISDFYVCCSIGGMAMVIYTYTTFPGLPGGDSGELITAAHELGVSHPPGYPLFTILSWLAIRIIPVGSVAWRVGFLNCILSAVAAAVFSATILRLQCSLGAAIFGTFLFFLGKLMWTWSITAEVFGMNNLFVALLLYLMVCFEDAEGPKQFTISRIGAFVCGLALCNQHTIVVYVICVAVWVILCLKSRKSLHLPALFQLSLCLLCGLLPYLYLPLSAYLRLGRWTWGDQTTLTGFLTHFLRKEYGTFDLSSSRKDGANVLNGLRAYLFHYIEEYSLIGCCFTIMGLHALICRLRMGKEHCLLVSLLMCVVYLLFFSWRANLDLDNPLFLGVVERFWMQSDAVLLLISALGFADACRFITKIHSMMPRIKFDVILSLAVAAIQIQKNISVCNQRNNTVVQDFAYNVIDSMPQGAIVLTHGDLPSNTLRYLYLCENYRPDLQIFDQEILTYEWSVPMMRESYPRIQFPGDLLQLATGIMPDGRMSFDFTTFLNANYNRAPIFACIGVQKHEMSWTKSYDIIPHGCCYRMVKKEEKLDWKTLTKEAEKMSQNWTYPYDGFDKTSWERVATNEMWHARQD</sequence>
<gene>
    <name evidence="3" type="ORF">ACJMK2_037389</name>
</gene>
<proteinExistence type="predicted"/>
<feature type="region of interest" description="Disordered" evidence="1">
    <location>
        <begin position="1"/>
        <end position="26"/>
    </location>
</feature>